<reference evidence="2 3" key="2">
    <citation type="submission" date="2024-07" db="EMBL/GenBank/DDBJ databases">
        <authorList>
            <person name="Akdeniz Z."/>
        </authorList>
    </citation>
    <scope>NUCLEOTIDE SEQUENCE [LARGE SCALE GENOMIC DNA]</scope>
</reference>
<dbReference type="Proteomes" id="UP001642409">
    <property type="component" value="Unassembled WGS sequence"/>
</dbReference>
<organism evidence="1">
    <name type="scientific">Hexamita inflata</name>
    <dbReference type="NCBI Taxonomy" id="28002"/>
    <lineage>
        <taxon>Eukaryota</taxon>
        <taxon>Metamonada</taxon>
        <taxon>Diplomonadida</taxon>
        <taxon>Hexamitidae</taxon>
        <taxon>Hexamitinae</taxon>
        <taxon>Hexamita</taxon>
    </lineage>
</organism>
<name>A0AA86TAN9_9EUKA</name>
<evidence type="ECO:0000313" key="2">
    <source>
        <dbReference type="EMBL" id="CAL6112521.1"/>
    </source>
</evidence>
<proteinExistence type="predicted"/>
<sequence>MQRGEKHRLPKILESITNSQTHHNNPSSSYFTRFQYSIQREIKSVVHEVNLDLLKLDNSQTNHMIKYTKANIEDSIIQLKYLIRTITDLEAHVSRTDRNIEIIIRNQTILKKQM</sequence>
<accession>A0AA86TAN9</accession>
<protein>
    <submittedName>
        <fullName evidence="2">Hypothetical_protein</fullName>
    </submittedName>
</protein>
<dbReference type="EMBL" id="CATOUU010000013">
    <property type="protein sequence ID" value="CAI9913030.1"/>
    <property type="molecule type" value="Genomic_DNA"/>
</dbReference>
<evidence type="ECO:0000313" key="1">
    <source>
        <dbReference type="EMBL" id="CAI9913030.1"/>
    </source>
</evidence>
<evidence type="ECO:0000313" key="3">
    <source>
        <dbReference type="Proteomes" id="UP001642409"/>
    </source>
</evidence>
<comment type="caution">
    <text evidence="1">The sequence shown here is derived from an EMBL/GenBank/DDBJ whole genome shotgun (WGS) entry which is preliminary data.</text>
</comment>
<keyword evidence="3" id="KW-1185">Reference proteome</keyword>
<dbReference type="EMBL" id="CAXDID020000740">
    <property type="protein sequence ID" value="CAL6112521.1"/>
    <property type="molecule type" value="Genomic_DNA"/>
</dbReference>
<dbReference type="AlphaFoldDB" id="A0AA86TAN9"/>
<reference evidence="1" key="1">
    <citation type="submission" date="2023-06" db="EMBL/GenBank/DDBJ databases">
        <authorList>
            <person name="Kurt Z."/>
        </authorList>
    </citation>
    <scope>NUCLEOTIDE SEQUENCE</scope>
</reference>
<gene>
    <name evidence="1" type="ORF">HINF_LOCUS675</name>
    <name evidence="2" type="ORF">HINF_LOCUS77079</name>
</gene>